<proteinExistence type="inferred from homology"/>
<reference evidence="9" key="1">
    <citation type="submission" date="2009-02" db="EMBL/GenBank/DDBJ databases">
        <authorList>
            <person name="Fulton L."/>
            <person name="Clifton S."/>
            <person name="Fulton B."/>
            <person name="Xu J."/>
            <person name="Minx P."/>
            <person name="Pepin K.H."/>
            <person name="Johnson M."/>
            <person name="Bhonagiri V."/>
            <person name="Nash W.E."/>
            <person name="Mardis E.R."/>
            <person name="Wilson R.K."/>
        </authorList>
    </citation>
    <scope>NUCLEOTIDE SEQUENCE [LARGE SCALE GENOMIC DNA]</scope>
    <source>
        <strain evidence="9">DSM 15053</strain>
    </source>
</reference>
<dbReference type="PROSITE" id="PS00076">
    <property type="entry name" value="PYRIDINE_REDOX_1"/>
    <property type="match status" value="1"/>
</dbReference>
<keyword evidence="4" id="KW-0274">FAD</keyword>
<evidence type="ECO:0000313" key="9">
    <source>
        <dbReference type="EMBL" id="EEG72074.1"/>
    </source>
</evidence>
<comment type="cofactor">
    <cofactor evidence="1">
        <name>FAD</name>
        <dbReference type="ChEBI" id="CHEBI:57692"/>
    </cofactor>
</comment>
<dbReference type="SUPFAM" id="SSF51905">
    <property type="entry name" value="FAD/NAD(P)-binding domain"/>
    <property type="match status" value="1"/>
</dbReference>
<dbReference type="RefSeq" id="WP_006445204.1">
    <property type="nucleotide sequence ID" value="NZ_GG657822.1"/>
</dbReference>
<dbReference type="InterPro" id="IPR012999">
    <property type="entry name" value="Pyr_OxRdtase_I_AS"/>
</dbReference>
<keyword evidence="6" id="KW-1015">Disulfide bond</keyword>
<evidence type="ECO:0000313" key="10">
    <source>
        <dbReference type="Proteomes" id="UP000004893"/>
    </source>
</evidence>
<dbReference type="Pfam" id="PF07992">
    <property type="entry name" value="Pyr_redox_2"/>
    <property type="match status" value="1"/>
</dbReference>
<keyword evidence="7" id="KW-0676">Redox-active center</keyword>
<dbReference type="Gene3D" id="3.50.50.60">
    <property type="entry name" value="FAD/NAD(P)-binding domain"/>
    <property type="match status" value="1"/>
</dbReference>
<evidence type="ECO:0000256" key="2">
    <source>
        <dbReference type="ARBA" id="ARBA00007532"/>
    </source>
</evidence>
<comment type="similarity">
    <text evidence="2">Belongs to the class-I pyridine nucleotide-disulfide oxidoreductase family.</text>
</comment>
<dbReference type="AlphaFoldDB" id="C0C6X5"/>
<gene>
    <name evidence="9" type="ORF">CLOHYLEM_07864</name>
</gene>
<dbReference type="GO" id="GO:0004148">
    <property type="term" value="F:dihydrolipoyl dehydrogenase (NADH) activity"/>
    <property type="evidence" value="ECO:0007669"/>
    <property type="project" value="TreeGrafter"/>
</dbReference>
<protein>
    <submittedName>
        <fullName evidence="9">Dihydrolipoyl dehydrogenase</fullName>
    </submittedName>
</protein>
<dbReference type="GO" id="GO:0006103">
    <property type="term" value="P:2-oxoglutarate metabolic process"/>
    <property type="evidence" value="ECO:0007669"/>
    <property type="project" value="TreeGrafter"/>
</dbReference>
<dbReference type="EMBL" id="ABYI02000108">
    <property type="protein sequence ID" value="EEG72074.1"/>
    <property type="molecule type" value="Genomic_DNA"/>
</dbReference>
<organism evidence="9 10">
    <name type="scientific">[Clostridium] hylemonae DSM 15053</name>
    <dbReference type="NCBI Taxonomy" id="553973"/>
    <lineage>
        <taxon>Bacteria</taxon>
        <taxon>Bacillati</taxon>
        <taxon>Bacillota</taxon>
        <taxon>Clostridia</taxon>
        <taxon>Lachnospirales</taxon>
        <taxon>Lachnospiraceae</taxon>
    </lineage>
</organism>
<dbReference type="InterPro" id="IPR036188">
    <property type="entry name" value="FAD/NAD-bd_sf"/>
</dbReference>
<sequence>MEDNRVKEEFDLIVVGGGPGGYSAAITAAKKGLSVILFEGGHIGGTCLNVGCIPTKYLLDKAAAMEKVRALTKQNIFKECGLFSFRKIQKGRKEVV</sequence>
<feature type="domain" description="FAD/NAD(P)-binding" evidence="8">
    <location>
        <begin position="10"/>
        <end position="78"/>
    </location>
</feature>
<dbReference type="Proteomes" id="UP000004893">
    <property type="component" value="Unassembled WGS sequence"/>
</dbReference>
<dbReference type="InterPro" id="IPR023753">
    <property type="entry name" value="FAD/NAD-binding_dom"/>
</dbReference>
<reference evidence="9" key="2">
    <citation type="submission" date="2013-06" db="EMBL/GenBank/DDBJ databases">
        <title>Draft genome sequence of Clostridium hylemonae (DSM 15053).</title>
        <authorList>
            <person name="Sudarsanam P."/>
            <person name="Ley R."/>
            <person name="Guruge J."/>
            <person name="Turnbaugh P.J."/>
            <person name="Mahowald M."/>
            <person name="Liep D."/>
            <person name="Gordon J."/>
        </authorList>
    </citation>
    <scope>NUCLEOTIDE SEQUENCE</scope>
    <source>
        <strain evidence="9">DSM 15053</strain>
    </source>
</reference>
<dbReference type="eggNOG" id="COG1249">
    <property type="taxonomic scope" value="Bacteria"/>
</dbReference>
<evidence type="ECO:0000256" key="3">
    <source>
        <dbReference type="ARBA" id="ARBA00022630"/>
    </source>
</evidence>
<keyword evidence="3" id="KW-0285">Flavoprotein</keyword>
<dbReference type="HOGENOM" id="CLU_2364432_0_0_9"/>
<accession>C0C6X5</accession>
<name>C0C6X5_9FIRM</name>
<dbReference type="STRING" id="553973.CLOHYLEM_07864"/>
<evidence type="ECO:0000256" key="6">
    <source>
        <dbReference type="ARBA" id="ARBA00023157"/>
    </source>
</evidence>
<keyword evidence="10" id="KW-1185">Reference proteome</keyword>
<dbReference type="InterPro" id="IPR050151">
    <property type="entry name" value="Class-I_Pyr_Nuc-Dis_Oxidored"/>
</dbReference>
<evidence type="ECO:0000256" key="7">
    <source>
        <dbReference type="ARBA" id="ARBA00023284"/>
    </source>
</evidence>
<comment type="caution">
    <text evidence="9">The sequence shown here is derived from an EMBL/GenBank/DDBJ whole genome shotgun (WGS) entry which is preliminary data.</text>
</comment>
<dbReference type="PANTHER" id="PTHR22912:SF151">
    <property type="entry name" value="DIHYDROLIPOYL DEHYDROGENASE, MITOCHONDRIAL"/>
    <property type="match status" value="1"/>
</dbReference>
<evidence type="ECO:0000256" key="1">
    <source>
        <dbReference type="ARBA" id="ARBA00001974"/>
    </source>
</evidence>
<evidence type="ECO:0000256" key="5">
    <source>
        <dbReference type="ARBA" id="ARBA00023002"/>
    </source>
</evidence>
<dbReference type="GO" id="GO:0050660">
    <property type="term" value="F:flavin adenine dinucleotide binding"/>
    <property type="evidence" value="ECO:0007669"/>
    <property type="project" value="TreeGrafter"/>
</dbReference>
<keyword evidence="5" id="KW-0560">Oxidoreductase</keyword>
<dbReference type="PRINTS" id="PR00411">
    <property type="entry name" value="PNDRDTASEI"/>
</dbReference>
<dbReference type="PANTHER" id="PTHR22912">
    <property type="entry name" value="DISULFIDE OXIDOREDUCTASE"/>
    <property type="match status" value="1"/>
</dbReference>
<evidence type="ECO:0000256" key="4">
    <source>
        <dbReference type="ARBA" id="ARBA00022827"/>
    </source>
</evidence>
<evidence type="ECO:0000259" key="8">
    <source>
        <dbReference type="Pfam" id="PF07992"/>
    </source>
</evidence>
<feature type="non-terminal residue" evidence="9">
    <location>
        <position position="96"/>
    </location>
</feature>